<organism evidence="8 9">
    <name type="scientific">Chromobacterium subtsugae</name>
    <dbReference type="NCBI Taxonomy" id="251747"/>
    <lineage>
        <taxon>Bacteria</taxon>
        <taxon>Pseudomonadati</taxon>
        <taxon>Pseudomonadota</taxon>
        <taxon>Betaproteobacteria</taxon>
        <taxon>Neisseriales</taxon>
        <taxon>Chromobacteriaceae</taxon>
        <taxon>Chromobacterium</taxon>
    </lineage>
</organism>
<keyword evidence="4 6" id="KW-1133">Transmembrane helix</keyword>
<feature type="transmembrane region" description="Helical" evidence="6">
    <location>
        <begin position="12"/>
        <end position="32"/>
    </location>
</feature>
<dbReference type="PANTHER" id="PTHR32322:SF2">
    <property type="entry name" value="EAMA DOMAIN-CONTAINING PROTEIN"/>
    <property type="match status" value="1"/>
</dbReference>
<feature type="transmembrane region" description="Helical" evidence="6">
    <location>
        <begin position="187"/>
        <end position="207"/>
    </location>
</feature>
<evidence type="ECO:0000256" key="3">
    <source>
        <dbReference type="ARBA" id="ARBA00022692"/>
    </source>
</evidence>
<evidence type="ECO:0000259" key="7">
    <source>
        <dbReference type="Pfam" id="PF00892"/>
    </source>
</evidence>
<feature type="transmembrane region" description="Helical" evidence="6">
    <location>
        <begin position="252"/>
        <end position="271"/>
    </location>
</feature>
<dbReference type="InterPro" id="IPR037185">
    <property type="entry name" value="EmrE-like"/>
</dbReference>
<comment type="similarity">
    <text evidence="2">Belongs to the EamA transporter family.</text>
</comment>
<proteinExistence type="inferred from homology"/>
<dbReference type="Pfam" id="PF00892">
    <property type="entry name" value="EamA"/>
    <property type="match status" value="2"/>
</dbReference>
<feature type="transmembrane region" description="Helical" evidence="6">
    <location>
        <begin position="38"/>
        <end position="57"/>
    </location>
</feature>
<dbReference type="InterPro" id="IPR050638">
    <property type="entry name" value="AA-Vitamin_Transporters"/>
</dbReference>
<feature type="domain" description="EamA" evidence="7">
    <location>
        <begin position="159"/>
        <end position="294"/>
    </location>
</feature>
<keyword evidence="5 6" id="KW-0472">Membrane</keyword>
<sequence length="315" mass="33740">MSARSTSRNAYLLLVLTMLMWSTNFVIARALHSQVGPFTLAFSRWGIALCCLLPFALPRLRGNLAKLRAQWPLLLLLGVFGIGLTNTFVYWAVQTTSATNAVILNSATPVMVLLLGSLYFRQRLSRRQWGGMAVALSGALLIVLRGDPAALSSFHFGGGDLLVLAGGLSWAIYTLGLRKLKPGIDSLVLMSVLLAVGEMLLLPLFAAEAAGRGLPALDGPGLASLIYLGVLPSVAAYLMYNRAIGMVGTAKAASFLYLMPAFGALQSIWFLGEELHWYHAAGLAAIFSGIALSSLTRSRAATDTQATVRRQEPQT</sequence>
<feature type="transmembrane region" description="Helical" evidence="6">
    <location>
        <begin position="69"/>
        <end position="93"/>
    </location>
</feature>
<dbReference type="Proteomes" id="UP000711178">
    <property type="component" value="Unassembled WGS sequence"/>
</dbReference>
<dbReference type="EMBL" id="JAHDTB010000007">
    <property type="protein sequence ID" value="MBW8287974.1"/>
    <property type="molecule type" value="Genomic_DNA"/>
</dbReference>
<feature type="transmembrane region" description="Helical" evidence="6">
    <location>
        <begin position="152"/>
        <end position="175"/>
    </location>
</feature>
<protein>
    <submittedName>
        <fullName evidence="8">DMT family transporter</fullName>
    </submittedName>
</protein>
<keyword evidence="9" id="KW-1185">Reference proteome</keyword>
<evidence type="ECO:0000256" key="5">
    <source>
        <dbReference type="ARBA" id="ARBA00023136"/>
    </source>
</evidence>
<keyword evidence="3 6" id="KW-0812">Transmembrane</keyword>
<feature type="transmembrane region" description="Helical" evidence="6">
    <location>
        <begin position="219"/>
        <end position="240"/>
    </location>
</feature>
<dbReference type="SUPFAM" id="SSF103481">
    <property type="entry name" value="Multidrug resistance efflux transporter EmrE"/>
    <property type="match status" value="2"/>
</dbReference>
<feature type="domain" description="EamA" evidence="7">
    <location>
        <begin position="10"/>
        <end position="143"/>
    </location>
</feature>
<feature type="transmembrane region" description="Helical" evidence="6">
    <location>
        <begin position="277"/>
        <end position="295"/>
    </location>
</feature>
<gene>
    <name evidence="8" type="ORF">KIF53_10095</name>
</gene>
<dbReference type="InterPro" id="IPR000620">
    <property type="entry name" value="EamA_dom"/>
</dbReference>
<feature type="transmembrane region" description="Helical" evidence="6">
    <location>
        <begin position="99"/>
        <end position="120"/>
    </location>
</feature>
<evidence type="ECO:0000256" key="1">
    <source>
        <dbReference type="ARBA" id="ARBA00004141"/>
    </source>
</evidence>
<evidence type="ECO:0000256" key="6">
    <source>
        <dbReference type="SAM" id="Phobius"/>
    </source>
</evidence>
<dbReference type="PANTHER" id="PTHR32322">
    <property type="entry name" value="INNER MEMBRANE TRANSPORTER"/>
    <property type="match status" value="1"/>
</dbReference>
<name>A0ABS7FD19_9NEIS</name>
<evidence type="ECO:0000313" key="8">
    <source>
        <dbReference type="EMBL" id="MBW8287974.1"/>
    </source>
</evidence>
<evidence type="ECO:0000256" key="4">
    <source>
        <dbReference type="ARBA" id="ARBA00022989"/>
    </source>
</evidence>
<comment type="caution">
    <text evidence="8">The sequence shown here is derived from an EMBL/GenBank/DDBJ whole genome shotgun (WGS) entry which is preliminary data.</text>
</comment>
<dbReference type="GeneID" id="89686002"/>
<evidence type="ECO:0000256" key="2">
    <source>
        <dbReference type="ARBA" id="ARBA00007362"/>
    </source>
</evidence>
<accession>A0ABS7FD19</accession>
<evidence type="ECO:0000313" key="9">
    <source>
        <dbReference type="Proteomes" id="UP000711178"/>
    </source>
</evidence>
<reference evidence="8 9" key="1">
    <citation type="submission" date="2021-05" db="EMBL/GenBank/DDBJ databases">
        <title>Draft Whole Genome Sequencing Of Biosensor Chromobacterium violaceum Strain CV026 Reveals A Regulatory RNA In Chromobacterium violaceum Phenotype Regulatory Network.</title>
        <authorList>
            <person name="Hong K.W."/>
            <person name="Chan K.G."/>
            <person name="Chang C.-Y."/>
        </authorList>
    </citation>
    <scope>NUCLEOTIDE SEQUENCE [LARGE SCALE GENOMIC DNA]</scope>
    <source>
        <strain evidence="8 9">ATCC 31532</strain>
    </source>
</reference>
<dbReference type="Gene3D" id="1.10.3730.20">
    <property type="match status" value="1"/>
</dbReference>
<comment type="subcellular location">
    <subcellularLocation>
        <location evidence="1">Membrane</location>
        <topology evidence="1">Multi-pass membrane protein</topology>
    </subcellularLocation>
</comment>
<dbReference type="RefSeq" id="WP_047243180.1">
    <property type="nucleotide sequence ID" value="NZ_CP142381.1"/>
</dbReference>
<feature type="transmembrane region" description="Helical" evidence="6">
    <location>
        <begin position="129"/>
        <end position="146"/>
    </location>
</feature>